<gene>
    <name evidence="2" type="ORF">G7B40_030610</name>
</gene>
<accession>A0AAP5MC79</accession>
<dbReference type="GO" id="GO:0005524">
    <property type="term" value="F:ATP binding"/>
    <property type="evidence" value="ECO:0007669"/>
    <property type="project" value="UniProtKB-KW"/>
</dbReference>
<comment type="caution">
    <text evidence="2">The sequence shown here is derived from an EMBL/GenBank/DDBJ whole genome shotgun (WGS) entry which is preliminary data.</text>
</comment>
<organism evidence="2 3">
    <name type="scientific">Aetokthonos hydrillicola Thurmond2011</name>
    <dbReference type="NCBI Taxonomy" id="2712845"/>
    <lineage>
        <taxon>Bacteria</taxon>
        <taxon>Bacillati</taxon>
        <taxon>Cyanobacteriota</taxon>
        <taxon>Cyanophyceae</taxon>
        <taxon>Nostocales</taxon>
        <taxon>Hapalosiphonaceae</taxon>
        <taxon>Aetokthonos</taxon>
    </lineage>
</organism>
<keyword evidence="2" id="KW-0547">Nucleotide-binding</keyword>
<evidence type="ECO:0000313" key="3">
    <source>
        <dbReference type="Proteomes" id="UP000667802"/>
    </source>
</evidence>
<dbReference type="AlphaFoldDB" id="A0AAP5MC79"/>
<proteinExistence type="predicted"/>
<evidence type="ECO:0000313" key="2">
    <source>
        <dbReference type="EMBL" id="MDR9898877.1"/>
    </source>
</evidence>
<keyword evidence="2" id="KW-0067">ATP-binding</keyword>
<dbReference type="EMBL" id="JAALHA020000020">
    <property type="protein sequence ID" value="MDR9898877.1"/>
    <property type="molecule type" value="Genomic_DNA"/>
</dbReference>
<evidence type="ECO:0000259" key="1">
    <source>
        <dbReference type="Pfam" id="PF04326"/>
    </source>
</evidence>
<feature type="domain" description="Schlafen AlbA-2" evidence="1">
    <location>
        <begin position="80"/>
        <end position="221"/>
    </location>
</feature>
<dbReference type="PANTHER" id="PTHR30595">
    <property type="entry name" value="GLPR-RELATED TRANSCRIPTIONAL REPRESSOR"/>
    <property type="match status" value="1"/>
</dbReference>
<reference evidence="3" key="1">
    <citation type="journal article" date="2021" name="Science">
        <title>Hunting the eagle killer: A cyanobacterial neurotoxin causes vacuolar myelinopathy.</title>
        <authorList>
            <person name="Breinlinger S."/>
            <person name="Phillips T.J."/>
            <person name="Haram B.N."/>
            <person name="Mares J."/>
            <person name="Martinez Yerena J.A."/>
            <person name="Hrouzek P."/>
            <person name="Sobotka R."/>
            <person name="Henderson W.M."/>
            <person name="Schmieder P."/>
            <person name="Williams S.M."/>
            <person name="Lauderdale J.D."/>
            <person name="Wilde H.D."/>
            <person name="Gerrin W."/>
            <person name="Kust A."/>
            <person name="Washington J.W."/>
            <person name="Wagner C."/>
            <person name="Geier B."/>
            <person name="Liebeke M."/>
            <person name="Enke H."/>
            <person name="Niedermeyer T.H.J."/>
            <person name="Wilde S.B."/>
        </authorList>
    </citation>
    <scope>NUCLEOTIDE SEQUENCE [LARGE SCALE GENOMIC DNA]</scope>
    <source>
        <strain evidence="3">Thurmond2011</strain>
    </source>
</reference>
<dbReference type="InterPro" id="IPR038461">
    <property type="entry name" value="Schlafen_AlbA_2_dom_sf"/>
</dbReference>
<dbReference type="Gene3D" id="3.30.950.30">
    <property type="entry name" value="Schlafen, AAA domain"/>
    <property type="match status" value="1"/>
</dbReference>
<sequence>MGLGSHTNGVTDESDRAKLRAELDGMIAHLYGLTEQEFTYILSTFPIVAEQVKQDALEAYRTFIPVSGDAEILALIQQGENQQLEFKSTARWNLRENKSDKAMEHEIVKTVAAFLNTKGGTLLIGVDDNGLPLGLINDYQTLKKKNNDGYMLFLNNELLLREIGKDSGTLFQITFHKVSGQDVCRVVVQPSPKPVYIKVKDKSGKEEEIFYIRSNNSSIKLSTREAVEYTRTHTFKIYT</sequence>
<keyword evidence="3" id="KW-1185">Reference proteome</keyword>
<dbReference type="RefSeq" id="WP_310834230.1">
    <property type="nucleotide sequence ID" value="NZ_CAWQFN010000791.1"/>
</dbReference>
<dbReference type="PANTHER" id="PTHR30595:SF6">
    <property type="entry name" value="SCHLAFEN ALBA-2 DOMAIN-CONTAINING PROTEIN"/>
    <property type="match status" value="1"/>
</dbReference>
<dbReference type="Pfam" id="PF04326">
    <property type="entry name" value="SLFN_AlbA_2"/>
    <property type="match status" value="1"/>
</dbReference>
<name>A0AAP5MC79_9CYAN</name>
<dbReference type="Proteomes" id="UP000667802">
    <property type="component" value="Unassembled WGS sequence"/>
</dbReference>
<dbReference type="InterPro" id="IPR007421">
    <property type="entry name" value="Schlafen_AlbA_2_dom"/>
</dbReference>
<protein>
    <submittedName>
        <fullName evidence="2">ATP-binding protein</fullName>
    </submittedName>
</protein>